<dbReference type="Proteomes" id="UP000242699">
    <property type="component" value="Unassembled WGS sequence"/>
</dbReference>
<name>A0A2T2X732_9FIRM</name>
<reference evidence="1 2" key="1">
    <citation type="journal article" date="2014" name="BMC Genomics">
        <title>Comparison of environmental and isolate Sulfobacillus genomes reveals diverse carbon, sulfur, nitrogen, and hydrogen metabolisms.</title>
        <authorList>
            <person name="Justice N.B."/>
            <person name="Norman A."/>
            <person name="Brown C.T."/>
            <person name="Singh A."/>
            <person name="Thomas B.C."/>
            <person name="Banfield J.F."/>
        </authorList>
    </citation>
    <scope>NUCLEOTIDE SEQUENCE [LARGE SCALE GENOMIC DNA]</scope>
    <source>
        <strain evidence="1">AMDSBA1</strain>
    </source>
</reference>
<gene>
    <name evidence="1" type="ORF">C7B43_06250</name>
</gene>
<evidence type="ECO:0000313" key="1">
    <source>
        <dbReference type="EMBL" id="PSR30314.1"/>
    </source>
</evidence>
<dbReference type="AlphaFoldDB" id="A0A2T2X732"/>
<proteinExistence type="predicted"/>
<organism evidence="1 2">
    <name type="scientific">Sulfobacillus benefaciens</name>
    <dbReference type="NCBI Taxonomy" id="453960"/>
    <lineage>
        <taxon>Bacteria</taxon>
        <taxon>Bacillati</taxon>
        <taxon>Bacillota</taxon>
        <taxon>Clostridia</taxon>
        <taxon>Eubacteriales</taxon>
        <taxon>Clostridiales Family XVII. Incertae Sedis</taxon>
        <taxon>Sulfobacillus</taxon>
    </lineage>
</organism>
<comment type="caution">
    <text evidence="1">The sequence shown here is derived from an EMBL/GenBank/DDBJ whole genome shotgun (WGS) entry which is preliminary data.</text>
</comment>
<sequence length="115" mass="12679">MNAELPDNSRRWMMSVKTIPLLKSSMAYTLANLLFLLGDSVVGTLVNFCPRGPSTNFFALLRQEITYPDESWRGNVAGLLLGPSFNAKRLGKTVCSCKVKKFSITSDALFAPSML</sequence>
<protein>
    <submittedName>
        <fullName evidence="1">Uncharacterized protein</fullName>
    </submittedName>
</protein>
<accession>A0A2T2X732</accession>
<evidence type="ECO:0000313" key="2">
    <source>
        <dbReference type="Proteomes" id="UP000242699"/>
    </source>
</evidence>
<dbReference type="EMBL" id="PXYT01000011">
    <property type="protein sequence ID" value="PSR30314.1"/>
    <property type="molecule type" value="Genomic_DNA"/>
</dbReference>